<dbReference type="AlphaFoldDB" id="A0ABD2NSP8"/>
<gene>
    <name evidence="1" type="ORF">HHI36_004745</name>
</gene>
<name>A0ABD2NSP8_9CUCU</name>
<accession>A0ABD2NSP8</accession>
<keyword evidence="2" id="KW-1185">Reference proteome</keyword>
<comment type="caution">
    <text evidence="1">The sequence shown here is derived from an EMBL/GenBank/DDBJ whole genome shotgun (WGS) entry which is preliminary data.</text>
</comment>
<proteinExistence type="predicted"/>
<feature type="non-terminal residue" evidence="1">
    <location>
        <position position="66"/>
    </location>
</feature>
<evidence type="ECO:0000313" key="2">
    <source>
        <dbReference type="Proteomes" id="UP001516400"/>
    </source>
</evidence>
<dbReference type="EMBL" id="JABFTP020000144">
    <property type="protein sequence ID" value="KAL3281537.1"/>
    <property type="molecule type" value="Genomic_DNA"/>
</dbReference>
<evidence type="ECO:0000313" key="1">
    <source>
        <dbReference type="EMBL" id="KAL3281537.1"/>
    </source>
</evidence>
<protein>
    <submittedName>
        <fullName evidence="1">Uncharacterized protein</fullName>
    </submittedName>
</protein>
<sequence>MGVAIGQTARDYADNVNNARILRAEKLQNPSAKRAEPYAGLSKLLKMTTLRKWKGCSMHQAWLING</sequence>
<reference evidence="1 2" key="1">
    <citation type="journal article" date="2021" name="BMC Biol.">
        <title>Horizontally acquired antibacterial genes associated with adaptive radiation of ladybird beetles.</title>
        <authorList>
            <person name="Li H.S."/>
            <person name="Tang X.F."/>
            <person name="Huang Y.H."/>
            <person name="Xu Z.Y."/>
            <person name="Chen M.L."/>
            <person name="Du X.Y."/>
            <person name="Qiu B.Y."/>
            <person name="Chen P.T."/>
            <person name="Zhang W."/>
            <person name="Slipinski A."/>
            <person name="Escalona H.E."/>
            <person name="Waterhouse R.M."/>
            <person name="Zwick A."/>
            <person name="Pang H."/>
        </authorList>
    </citation>
    <scope>NUCLEOTIDE SEQUENCE [LARGE SCALE GENOMIC DNA]</scope>
    <source>
        <strain evidence="1">SYSU2018</strain>
    </source>
</reference>
<dbReference type="Proteomes" id="UP001516400">
    <property type="component" value="Unassembled WGS sequence"/>
</dbReference>
<organism evidence="1 2">
    <name type="scientific">Cryptolaemus montrouzieri</name>
    <dbReference type="NCBI Taxonomy" id="559131"/>
    <lineage>
        <taxon>Eukaryota</taxon>
        <taxon>Metazoa</taxon>
        <taxon>Ecdysozoa</taxon>
        <taxon>Arthropoda</taxon>
        <taxon>Hexapoda</taxon>
        <taxon>Insecta</taxon>
        <taxon>Pterygota</taxon>
        <taxon>Neoptera</taxon>
        <taxon>Endopterygota</taxon>
        <taxon>Coleoptera</taxon>
        <taxon>Polyphaga</taxon>
        <taxon>Cucujiformia</taxon>
        <taxon>Coccinelloidea</taxon>
        <taxon>Coccinellidae</taxon>
        <taxon>Scymninae</taxon>
        <taxon>Scymnini</taxon>
        <taxon>Cryptolaemus</taxon>
    </lineage>
</organism>